<accession>A0A225AF22</accession>
<name>A0A225AF22_TALAT</name>
<feature type="signal peptide" evidence="1">
    <location>
        <begin position="1"/>
        <end position="20"/>
    </location>
</feature>
<dbReference type="OrthoDB" id="3440316at2759"/>
<dbReference type="EMBL" id="LFMY01000006">
    <property type="protein sequence ID" value="OKL59902.1"/>
    <property type="molecule type" value="Genomic_DNA"/>
</dbReference>
<keyword evidence="3" id="KW-1185">Reference proteome</keyword>
<sequence length="172" mass="18228">MYNFGQILSISALLLASATASNVTTKRWETTACCEEMTDCTTLSGEQDGLKWCVGYFEGNTEWTQGDSDATQCLTYLHYTQDDKCISKSGSRCDTGGDSPNVAIVDDGFWYGDYQLSSADMSAINAAIQALVGTGIDMSTSQAGDLGTLVFAHVADNGSGINSIEVFNSGSC</sequence>
<evidence type="ECO:0000313" key="3">
    <source>
        <dbReference type="Proteomes" id="UP000214365"/>
    </source>
</evidence>
<reference evidence="2 3" key="1">
    <citation type="submission" date="2015-06" db="EMBL/GenBank/DDBJ databases">
        <title>Talaromyces atroroseus IBT 11181 draft genome.</title>
        <authorList>
            <person name="Rasmussen K.B."/>
            <person name="Rasmussen S."/>
            <person name="Petersen B."/>
            <person name="Sicheritz-Ponten T."/>
            <person name="Mortensen U.H."/>
            <person name="Thrane U."/>
        </authorList>
    </citation>
    <scope>NUCLEOTIDE SEQUENCE [LARGE SCALE GENOMIC DNA]</scope>
    <source>
        <strain evidence="2 3">IBT 11181</strain>
    </source>
</reference>
<organism evidence="2 3">
    <name type="scientific">Talaromyces atroroseus</name>
    <dbReference type="NCBI Taxonomy" id="1441469"/>
    <lineage>
        <taxon>Eukaryota</taxon>
        <taxon>Fungi</taxon>
        <taxon>Dikarya</taxon>
        <taxon>Ascomycota</taxon>
        <taxon>Pezizomycotina</taxon>
        <taxon>Eurotiomycetes</taxon>
        <taxon>Eurotiomycetidae</taxon>
        <taxon>Eurotiales</taxon>
        <taxon>Trichocomaceae</taxon>
        <taxon>Talaromyces</taxon>
        <taxon>Talaromyces sect. Trachyspermi</taxon>
    </lineage>
</organism>
<dbReference type="RefSeq" id="XP_020120023.1">
    <property type="nucleotide sequence ID" value="XM_020267290.1"/>
</dbReference>
<feature type="chain" id="PRO_5013144109" description="Ecp2 effector protein domain-containing protein" evidence="1">
    <location>
        <begin position="21"/>
        <end position="172"/>
    </location>
</feature>
<evidence type="ECO:0008006" key="4">
    <source>
        <dbReference type="Google" id="ProtNLM"/>
    </source>
</evidence>
<comment type="caution">
    <text evidence="2">The sequence shown here is derived from an EMBL/GenBank/DDBJ whole genome shotgun (WGS) entry which is preliminary data.</text>
</comment>
<keyword evidence="1" id="KW-0732">Signal</keyword>
<gene>
    <name evidence="2" type="ORF">UA08_04962</name>
</gene>
<dbReference type="Proteomes" id="UP000214365">
    <property type="component" value="Unassembled WGS sequence"/>
</dbReference>
<dbReference type="AlphaFoldDB" id="A0A225AF22"/>
<evidence type="ECO:0000313" key="2">
    <source>
        <dbReference type="EMBL" id="OKL59902.1"/>
    </source>
</evidence>
<proteinExistence type="predicted"/>
<protein>
    <recommendedName>
        <fullName evidence="4">Ecp2 effector protein domain-containing protein</fullName>
    </recommendedName>
</protein>
<evidence type="ECO:0000256" key="1">
    <source>
        <dbReference type="SAM" id="SignalP"/>
    </source>
</evidence>
<dbReference type="GeneID" id="31004718"/>